<dbReference type="OrthoDB" id="1495718at2"/>
<sequence>MRLKACLIALLLIAFAQKGRSQVLITTTLPDSITYWERTNVVGLDISEIAFVNWSVGGNNSVSVLAKGNFTRKYTRKNINWLNELIIRYGINSQEGQELRKTDDQFQFNSTFGYRRDTVSNWYYSAKFNFNTQFSNGYSYPNTTAEISGPFAPATIFLGVGSEYIRKDLGLTLYLSPLTDKTTLVLNQFLADQGAFGVEAAVKDADGNIITPGKRSRTEVGMLFTGQFKRQVFKNIMLDNRITLYTDYLNSFGNIDVNYQLQLDMTVNEYVKANIGANFIYDDDIKSSEEVAGTVVTGGPKVQLKQTLGVGLSYTF</sequence>
<evidence type="ECO:0000256" key="1">
    <source>
        <dbReference type="SAM" id="SignalP"/>
    </source>
</evidence>
<dbReference type="EMBL" id="JRLY01000011">
    <property type="protein sequence ID" value="KGO92167.1"/>
    <property type="molecule type" value="Genomic_DNA"/>
</dbReference>
<accession>A0A0A2MHT1</accession>
<evidence type="ECO:0000313" key="2">
    <source>
        <dbReference type="EMBL" id="KGO92167.1"/>
    </source>
</evidence>
<reference evidence="2 3" key="1">
    <citation type="submission" date="2013-09" db="EMBL/GenBank/DDBJ databases">
        <authorList>
            <person name="Zeng Z."/>
            <person name="Chen C."/>
        </authorList>
    </citation>
    <scope>NUCLEOTIDE SEQUENCE [LARGE SCALE GENOMIC DNA]</scope>
    <source>
        <strain evidence="2 3">WB 4.1-42</strain>
    </source>
</reference>
<organism evidence="2 3">
    <name type="scientific">Flavobacterium subsaxonicum WB 4.1-42 = DSM 21790</name>
    <dbReference type="NCBI Taxonomy" id="1121898"/>
    <lineage>
        <taxon>Bacteria</taxon>
        <taxon>Pseudomonadati</taxon>
        <taxon>Bacteroidota</taxon>
        <taxon>Flavobacteriia</taxon>
        <taxon>Flavobacteriales</taxon>
        <taxon>Flavobacteriaceae</taxon>
        <taxon>Flavobacterium</taxon>
    </lineage>
</organism>
<dbReference type="RefSeq" id="WP_026991131.1">
    <property type="nucleotide sequence ID" value="NZ_AUGP01000025.1"/>
</dbReference>
<keyword evidence="1" id="KW-0732">Signal</keyword>
<dbReference type="STRING" id="1121898.GCA_000422725_02953"/>
<gene>
    <name evidence="2" type="ORF">Q766_13465</name>
</gene>
<evidence type="ECO:0000313" key="3">
    <source>
        <dbReference type="Proteomes" id="UP000030111"/>
    </source>
</evidence>
<dbReference type="Pfam" id="PF11276">
    <property type="entry name" value="DUF3078"/>
    <property type="match status" value="1"/>
</dbReference>
<feature type="chain" id="PRO_5001992202" description="DUF3078 domain-containing protein" evidence="1">
    <location>
        <begin position="22"/>
        <end position="316"/>
    </location>
</feature>
<proteinExistence type="predicted"/>
<dbReference type="InterPro" id="IPR021428">
    <property type="entry name" value="DUF3078"/>
</dbReference>
<name>A0A0A2MHT1_9FLAO</name>
<dbReference type="AlphaFoldDB" id="A0A0A2MHT1"/>
<evidence type="ECO:0008006" key="4">
    <source>
        <dbReference type="Google" id="ProtNLM"/>
    </source>
</evidence>
<keyword evidence="3" id="KW-1185">Reference proteome</keyword>
<comment type="caution">
    <text evidence="2">The sequence shown here is derived from an EMBL/GenBank/DDBJ whole genome shotgun (WGS) entry which is preliminary data.</text>
</comment>
<dbReference type="eggNOG" id="COG3137">
    <property type="taxonomic scope" value="Bacteria"/>
</dbReference>
<dbReference type="Proteomes" id="UP000030111">
    <property type="component" value="Unassembled WGS sequence"/>
</dbReference>
<feature type="signal peptide" evidence="1">
    <location>
        <begin position="1"/>
        <end position="21"/>
    </location>
</feature>
<protein>
    <recommendedName>
        <fullName evidence="4">DUF3078 domain-containing protein</fullName>
    </recommendedName>
</protein>